<evidence type="ECO:0000256" key="1">
    <source>
        <dbReference type="ARBA" id="ARBA00004141"/>
    </source>
</evidence>
<dbReference type="VEuPathDB" id="VectorBase:RSAN_031947"/>
<dbReference type="PROSITE" id="PS00217">
    <property type="entry name" value="SUGAR_TRANSPORT_2"/>
    <property type="match status" value="1"/>
</dbReference>
<organism evidence="7 8">
    <name type="scientific">Rhipicephalus sanguineus</name>
    <name type="common">Brown dog tick</name>
    <name type="synonym">Ixodes sanguineus</name>
    <dbReference type="NCBI Taxonomy" id="34632"/>
    <lineage>
        <taxon>Eukaryota</taxon>
        <taxon>Metazoa</taxon>
        <taxon>Ecdysozoa</taxon>
        <taxon>Arthropoda</taxon>
        <taxon>Chelicerata</taxon>
        <taxon>Arachnida</taxon>
        <taxon>Acari</taxon>
        <taxon>Parasitiformes</taxon>
        <taxon>Ixodida</taxon>
        <taxon>Ixodoidea</taxon>
        <taxon>Ixodidae</taxon>
        <taxon>Rhipicephalinae</taxon>
        <taxon>Rhipicephalus</taxon>
        <taxon>Rhipicephalus</taxon>
    </lineage>
</organism>
<sequence length="703" mass="74840">MPKRDLSKSKKKRVSGRREEPRRTSPPVPITVRLDDHRPLTSAGTSAYPEELPSPRNKAAARNHTGSALLRAKNARAKPSEASTSPAGSVPAKPTESPPRTINLIRPTRKEGLEAAKPKEMPKEMPSPGSEIATAESEAPSASLTTAEVEKEKPSSTRTPAANEEKPPSSAITNHSTKRERLSSTRAKTVFAVLDKPEPTTNAAPDAHRGPQASAVTTTGTTPSEIPGPSTDTPVTQSKGLALPTAETITSKSKEPLTSYSTARTLTMDVERSSGLTESPVQSLFIFGHGGFQRVVLVFACVAVFVSYSQSFLLVVESHPVKYWCETNPRPASGSAESPVSSRHASVPPYANDSYGECTHFDPAPMNGTDNSTKVPCDHWEYDKSQSRSTIVAEWDLVCQRSRLKHLIWATFMTGGAVAVPTMGLTADVVGRRPVLIAAALLLLLSGSGVCLCESLLWFTVLRFLSGASTGALDVISTVLLFESTPAGPRGAFVAASVSLATCLSPVFVATIQAAQWFVVTGNFPAMAFAYALTRRHGGQRCAVPVLAACSLMSALQSVLVALGGRSSLLLAYCSSVIILNVAYVALVVHTVDAFPTPVRSLGYSGAFMSGRVGAMMGTMFRDFESMPLPANVLPTAVTSLGLLAFAASAMLVPHTPKDLFAGDASPFVRDQPVDPMLSIDSPMSWRVHRRVSPQHSPTNERE</sequence>
<reference evidence="7" key="1">
    <citation type="journal article" date="2020" name="Cell">
        <title>Large-Scale Comparative Analyses of Tick Genomes Elucidate Their Genetic Diversity and Vector Capacities.</title>
        <authorList>
            <consortium name="Tick Genome and Microbiome Consortium (TIGMIC)"/>
            <person name="Jia N."/>
            <person name="Wang J."/>
            <person name="Shi W."/>
            <person name="Du L."/>
            <person name="Sun Y."/>
            <person name="Zhan W."/>
            <person name="Jiang J.F."/>
            <person name="Wang Q."/>
            <person name="Zhang B."/>
            <person name="Ji P."/>
            <person name="Bell-Sakyi L."/>
            <person name="Cui X.M."/>
            <person name="Yuan T.T."/>
            <person name="Jiang B.G."/>
            <person name="Yang W.F."/>
            <person name="Lam T.T."/>
            <person name="Chang Q.C."/>
            <person name="Ding S.J."/>
            <person name="Wang X.J."/>
            <person name="Zhu J.G."/>
            <person name="Ruan X.D."/>
            <person name="Zhao L."/>
            <person name="Wei J.T."/>
            <person name="Ye R.Z."/>
            <person name="Que T.C."/>
            <person name="Du C.H."/>
            <person name="Zhou Y.H."/>
            <person name="Cheng J.X."/>
            <person name="Dai P.F."/>
            <person name="Guo W.B."/>
            <person name="Han X.H."/>
            <person name="Huang E.J."/>
            <person name="Li L.F."/>
            <person name="Wei W."/>
            <person name="Gao Y.C."/>
            <person name="Liu J.Z."/>
            <person name="Shao H.Z."/>
            <person name="Wang X."/>
            <person name="Wang C.C."/>
            <person name="Yang T.C."/>
            <person name="Huo Q.B."/>
            <person name="Li W."/>
            <person name="Chen H.Y."/>
            <person name="Chen S.E."/>
            <person name="Zhou L.G."/>
            <person name="Ni X.B."/>
            <person name="Tian J.H."/>
            <person name="Sheng Y."/>
            <person name="Liu T."/>
            <person name="Pan Y.S."/>
            <person name="Xia L.Y."/>
            <person name="Li J."/>
            <person name="Zhao F."/>
            <person name="Cao W.C."/>
        </authorList>
    </citation>
    <scope>NUCLEOTIDE SEQUENCE</scope>
    <source>
        <strain evidence="7">Rsan-2018</strain>
    </source>
</reference>
<dbReference type="Pfam" id="PF00083">
    <property type="entry name" value="Sugar_tr"/>
    <property type="match status" value="1"/>
</dbReference>
<dbReference type="InterPro" id="IPR005828">
    <property type="entry name" value="MFS_sugar_transport-like"/>
</dbReference>
<feature type="transmembrane region" description="Helical" evidence="6">
    <location>
        <begin position="491"/>
        <end position="509"/>
    </location>
</feature>
<reference evidence="7" key="2">
    <citation type="submission" date="2021-09" db="EMBL/GenBank/DDBJ databases">
        <authorList>
            <person name="Jia N."/>
            <person name="Wang J."/>
            <person name="Shi W."/>
            <person name="Du L."/>
            <person name="Sun Y."/>
            <person name="Zhan W."/>
            <person name="Jiang J."/>
            <person name="Wang Q."/>
            <person name="Zhang B."/>
            <person name="Ji P."/>
            <person name="Sakyi L.B."/>
            <person name="Cui X."/>
            <person name="Yuan T."/>
            <person name="Jiang B."/>
            <person name="Yang W."/>
            <person name="Lam T.T.-Y."/>
            <person name="Chang Q."/>
            <person name="Ding S."/>
            <person name="Wang X."/>
            <person name="Zhu J."/>
            <person name="Ruan X."/>
            <person name="Zhao L."/>
            <person name="Wei J."/>
            <person name="Que T."/>
            <person name="Du C."/>
            <person name="Cheng J."/>
            <person name="Dai P."/>
            <person name="Han X."/>
            <person name="Huang E."/>
            <person name="Gao Y."/>
            <person name="Liu J."/>
            <person name="Shao H."/>
            <person name="Ye R."/>
            <person name="Li L."/>
            <person name="Wei W."/>
            <person name="Wang X."/>
            <person name="Wang C."/>
            <person name="Huo Q."/>
            <person name="Li W."/>
            <person name="Guo W."/>
            <person name="Chen H."/>
            <person name="Chen S."/>
            <person name="Zhou L."/>
            <person name="Zhou L."/>
            <person name="Ni X."/>
            <person name="Tian J."/>
            <person name="Zhou Y."/>
            <person name="Sheng Y."/>
            <person name="Liu T."/>
            <person name="Pan Y."/>
            <person name="Xia L."/>
            <person name="Li J."/>
            <person name="Zhao F."/>
            <person name="Cao W."/>
        </authorList>
    </citation>
    <scope>NUCLEOTIDE SEQUENCE</scope>
    <source>
        <strain evidence="7">Rsan-2018</strain>
        <tissue evidence="7">Larvae</tissue>
    </source>
</reference>
<name>A0A9D4SQE0_RHISA</name>
<gene>
    <name evidence="7" type="ORF">HPB52_015545</name>
</gene>
<keyword evidence="4 6" id="KW-0472">Membrane</keyword>
<feature type="region of interest" description="Disordered" evidence="5">
    <location>
        <begin position="1"/>
        <end position="238"/>
    </location>
</feature>
<comment type="caution">
    <text evidence="7">The sequence shown here is derived from an EMBL/GenBank/DDBJ whole genome shotgun (WGS) entry which is preliminary data.</text>
</comment>
<evidence type="ECO:0000256" key="6">
    <source>
        <dbReference type="SAM" id="Phobius"/>
    </source>
</evidence>
<feature type="transmembrane region" description="Helical" evidence="6">
    <location>
        <begin position="434"/>
        <end position="458"/>
    </location>
</feature>
<dbReference type="GO" id="GO:0022857">
    <property type="term" value="F:transmembrane transporter activity"/>
    <property type="evidence" value="ECO:0007669"/>
    <property type="project" value="InterPro"/>
</dbReference>
<dbReference type="GO" id="GO:0016020">
    <property type="term" value="C:membrane"/>
    <property type="evidence" value="ECO:0007669"/>
    <property type="project" value="UniProtKB-SubCell"/>
</dbReference>
<accession>A0A9D4SQE0</accession>
<feature type="transmembrane region" description="Helical" evidence="6">
    <location>
        <begin position="464"/>
        <end position="482"/>
    </location>
</feature>
<evidence type="ECO:0000313" key="7">
    <source>
        <dbReference type="EMBL" id="KAH7939651.1"/>
    </source>
</evidence>
<evidence type="ECO:0000256" key="4">
    <source>
        <dbReference type="ARBA" id="ARBA00023136"/>
    </source>
</evidence>
<keyword evidence="2 6" id="KW-0812">Transmembrane</keyword>
<keyword evidence="8" id="KW-1185">Reference proteome</keyword>
<feature type="compositionally biased region" description="Polar residues" evidence="5">
    <location>
        <begin position="214"/>
        <end position="238"/>
    </location>
</feature>
<feature type="transmembrane region" description="Helical" evidence="6">
    <location>
        <begin position="295"/>
        <end position="316"/>
    </location>
</feature>
<dbReference type="PANTHER" id="PTHR24064">
    <property type="entry name" value="SOLUTE CARRIER FAMILY 22 MEMBER"/>
    <property type="match status" value="1"/>
</dbReference>
<dbReference type="Gene3D" id="1.20.1250.20">
    <property type="entry name" value="MFS general substrate transporter like domains"/>
    <property type="match status" value="1"/>
</dbReference>
<dbReference type="SUPFAM" id="SSF103473">
    <property type="entry name" value="MFS general substrate transporter"/>
    <property type="match status" value="1"/>
</dbReference>
<dbReference type="InterPro" id="IPR005829">
    <property type="entry name" value="Sugar_transporter_CS"/>
</dbReference>
<feature type="transmembrane region" description="Helical" evidence="6">
    <location>
        <begin position="407"/>
        <end position="427"/>
    </location>
</feature>
<dbReference type="VEuPathDB" id="VectorBase:RSAN_057074"/>
<evidence type="ECO:0000313" key="8">
    <source>
        <dbReference type="Proteomes" id="UP000821837"/>
    </source>
</evidence>
<dbReference type="AlphaFoldDB" id="A0A9D4SQE0"/>
<evidence type="ECO:0000256" key="3">
    <source>
        <dbReference type="ARBA" id="ARBA00022989"/>
    </source>
</evidence>
<evidence type="ECO:0000256" key="2">
    <source>
        <dbReference type="ARBA" id="ARBA00022692"/>
    </source>
</evidence>
<keyword evidence="3 6" id="KW-1133">Transmembrane helix</keyword>
<proteinExistence type="predicted"/>
<feature type="transmembrane region" description="Helical" evidence="6">
    <location>
        <begin position="515"/>
        <end position="534"/>
    </location>
</feature>
<feature type="compositionally biased region" description="Basic and acidic residues" evidence="5">
    <location>
        <begin position="108"/>
        <end position="123"/>
    </location>
</feature>
<feature type="transmembrane region" description="Helical" evidence="6">
    <location>
        <begin position="633"/>
        <end position="653"/>
    </location>
</feature>
<dbReference type="Proteomes" id="UP000821837">
    <property type="component" value="Chromosome 8"/>
</dbReference>
<evidence type="ECO:0000256" key="5">
    <source>
        <dbReference type="SAM" id="MobiDB-lite"/>
    </source>
</evidence>
<feature type="transmembrane region" description="Helical" evidence="6">
    <location>
        <begin position="546"/>
        <end position="564"/>
    </location>
</feature>
<comment type="subcellular location">
    <subcellularLocation>
        <location evidence="1">Membrane</location>
        <topology evidence="1">Multi-pass membrane protein</topology>
    </subcellularLocation>
</comment>
<dbReference type="InterPro" id="IPR036259">
    <property type="entry name" value="MFS_trans_sf"/>
</dbReference>
<dbReference type="EMBL" id="JABSTV010001254">
    <property type="protein sequence ID" value="KAH7939651.1"/>
    <property type="molecule type" value="Genomic_DNA"/>
</dbReference>
<feature type="transmembrane region" description="Helical" evidence="6">
    <location>
        <begin position="570"/>
        <end position="589"/>
    </location>
</feature>
<protein>
    <submittedName>
        <fullName evidence="7">Uncharacterized protein</fullName>
    </submittedName>
</protein>